<keyword evidence="3" id="KW-1003">Cell membrane</keyword>
<keyword evidence="7" id="KW-0997">Cell inner membrane</keyword>
<accession>A0A917L0H7</accession>
<evidence type="ECO:0000256" key="4">
    <source>
        <dbReference type="ARBA" id="ARBA00022692"/>
    </source>
</evidence>
<evidence type="ECO:0000256" key="5">
    <source>
        <dbReference type="ARBA" id="ARBA00022989"/>
    </source>
</evidence>
<reference evidence="9" key="1">
    <citation type="journal article" date="2014" name="Int. J. Syst. Evol. Microbiol.">
        <title>Complete genome sequence of Corynebacterium casei LMG S-19264T (=DSM 44701T), isolated from a smear-ripened cheese.</title>
        <authorList>
            <consortium name="US DOE Joint Genome Institute (JGI-PGF)"/>
            <person name="Walter F."/>
            <person name="Albersmeier A."/>
            <person name="Kalinowski J."/>
            <person name="Ruckert C."/>
        </authorList>
    </citation>
    <scope>NUCLEOTIDE SEQUENCE</scope>
    <source>
        <strain evidence="9">CGMCC 1.3617</strain>
    </source>
</reference>
<comment type="subunit">
    <text evidence="7">The complex comprises the extracytoplasmic solute receptor protein and the two transmembrane proteins.</text>
</comment>
<keyword evidence="5 7" id="KW-1133">Transmembrane helix</keyword>
<feature type="transmembrane region" description="Helical" evidence="7">
    <location>
        <begin position="86"/>
        <end position="109"/>
    </location>
</feature>
<dbReference type="EMBL" id="BMKW01000014">
    <property type="protein sequence ID" value="GGJ36130.1"/>
    <property type="molecule type" value="Genomic_DNA"/>
</dbReference>
<feature type="transmembrane region" description="Helical" evidence="7">
    <location>
        <begin position="48"/>
        <end position="65"/>
    </location>
</feature>
<feature type="domain" description="Tripartite ATP-independent periplasmic transporters DctQ component" evidence="8">
    <location>
        <begin position="27"/>
        <end position="153"/>
    </location>
</feature>
<gene>
    <name evidence="9" type="ORF">GCM10011320_49840</name>
</gene>
<evidence type="ECO:0000313" key="10">
    <source>
        <dbReference type="Proteomes" id="UP000661507"/>
    </source>
</evidence>
<feature type="transmembrane region" description="Helical" evidence="7">
    <location>
        <begin position="129"/>
        <end position="152"/>
    </location>
</feature>
<comment type="caution">
    <text evidence="9">The sequence shown here is derived from an EMBL/GenBank/DDBJ whole genome shotgun (WGS) entry which is preliminary data.</text>
</comment>
<evidence type="ECO:0000256" key="3">
    <source>
        <dbReference type="ARBA" id="ARBA00022475"/>
    </source>
</evidence>
<dbReference type="AlphaFoldDB" id="A0A917L0H7"/>
<dbReference type="Pfam" id="PF04290">
    <property type="entry name" value="DctQ"/>
    <property type="match status" value="1"/>
</dbReference>
<evidence type="ECO:0000256" key="1">
    <source>
        <dbReference type="ARBA" id="ARBA00004651"/>
    </source>
</evidence>
<reference evidence="9" key="2">
    <citation type="submission" date="2020-09" db="EMBL/GenBank/DDBJ databases">
        <authorList>
            <person name="Sun Q."/>
            <person name="Zhou Y."/>
        </authorList>
    </citation>
    <scope>NUCLEOTIDE SEQUENCE</scope>
    <source>
        <strain evidence="9">CGMCC 1.3617</strain>
    </source>
</reference>
<evidence type="ECO:0000256" key="6">
    <source>
        <dbReference type="ARBA" id="ARBA00023136"/>
    </source>
</evidence>
<sequence length="162" mass="17301">MTRLRALLTGLAQVGALLGGALLLVAVGVTCASVGRGLVGRPILGDSEVVEMCLGIAVALYLPWAEMRGSHVIVDVFTARLPARGLAWLDAVMRGCVALVATVLAVQTIDGTYGQWDRERATMFLELPYWWGYAGAAVGLALWTVTAFFVAIERFSEARHPA</sequence>
<keyword evidence="2 7" id="KW-0813">Transport</keyword>
<evidence type="ECO:0000256" key="2">
    <source>
        <dbReference type="ARBA" id="ARBA00022448"/>
    </source>
</evidence>
<keyword evidence="6 7" id="KW-0472">Membrane</keyword>
<keyword evidence="4 7" id="KW-0812">Transmembrane</keyword>
<comment type="caution">
    <text evidence="7">Lacks conserved residue(s) required for the propagation of feature annotation.</text>
</comment>
<comment type="similarity">
    <text evidence="7">Belongs to the TRAP transporter small permease family.</text>
</comment>
<name>A0A917L0H7_9PROT</name>
<proteinExistence type="inferred from homology"/>
<dbReference type="GO" id="GO:0022857">
    <property type="term" value="F:transmembrane transporter activity"/>
    <property type="evidence" value="ECO:0007669"/>
    <property type="project" value="UniProtKB-UniRule"/>
</dbReference>
<evidence type="ECO:0000313" key="9">
    <source>
        <dbReference type="EMBL" id="GGJ36130.1"/>
    </source>
</evidence>
<dbReference type="Proteomes" id="UP000661507">
    <property type="component" value="Unassembled WGS sequence"/>
</dbReference>
<comment type="subcellular location">
    <subcellularLocation>
        <location evidence="7">Cell inner membrane</location>
        <topology evidence="7">Multi-pass membrane protein</topology>
    </subcellularLocation>
    <subcellularLocation>
        <location evidence="1">Cell membrane</location>
        <topology evidence="1">Multi-pass membrane protein</topology>
    </subcellularLocation>
</comment>
<organism evidence="9 10">
    <name type="scientific">Neoroseomonas lacus</name>
    <dbReference type="NCBI Taxonomy" id="287609"/>
    <lineage>
        <taxon>Bacteria</taxon>
        <taxon>Pseudomonadati</taxon>
        <taxon>Pseudomonadota</taxon>
        <taxon>Alphaproteobacteria</taxon>
        <taxon>Acetobacterales</taxon>
        <taxon>Acetobacteraceae</taxon>
        <taxon>Neoroseomonas</taxon>
    </lineage>
</organism>
<keyword evidence="10" id="KW-1185">Reference proteome</keyword>
<evidence type="ECO:0000256" key="7">
    <source>
        <dbReference type="RuleBase" id="RU369079"/>
    </source>
</evidence>
<evidence type="ECO:0000259" key="8">
    <source>
        <dbReference type="Pfam" id="PF04290"/>
    </source>
</evidence>
<comment type="function">
    <text evidence="7">Part of the tripartite ATP-independent periplasmic (TRAP) transport system.</text>
</comment>
<dbReference type="InterPro" id="IPR055348">
    <property type="entry name" value="DctQ"/>
</dbReference>
<dbReference type="RefSeq" id="WP_188971917.1">
    <property type="nucleotide sequence ID" value="NZ_BMKW01000014.1"/>
</dbReference>
<dbReference type="GO" id="GO:0005886">
    <property type="term" value="C:plasma membrane"/>
    <property type="evidence" value="ECO:0007669"/>
    <property type="project" value="UniProtKB-SubCell"/>
</dbReference>
<protein>
    <recommendedName>
        <fullName evidence="7">TRAP transporter small permease protein</fullName>
    </recommendedName>
</protein>